<evidence type="ECO:0000259" key="1">
    <source>
        <dbReference type="PROSITE" id="PS51186"/>
    </source>
</evidence>
<dbReference type="KEGG" id="pseo:OM33_19245"/>
<dbReference type="PROSITE" id="PS51186">
    <property type="entry name" value="GNAT"/>
    <property type="match status" value="1"/>
</dbReference>
<dbReference type="HOGENOM" id="CLU_013985_3_1_6"/>
<evidence type="ECO:0000313" key="2">
    <source>
        <dbReference type="EMBL" id="AIY67198.1"/>
    </source>
</evidence>
<dbReference type="Pfam" id="PF13302">
    <property type="entry name" value="Acetyltransf_3"/>
    <property type="match status" value="1"/>
</dbReference>
<proteinExistence type="predicted"/>
<evidence type="ECO:0000313" key="3">
    <source>
        <dbReference type="Proteomes" id="UP000030341"/>
    </source>
</evidence>
<dbReference type="eggNOG" id="COG1670">
    <property type="taxonomic scope" value="Bacteria"/>
</dbReference>
<sequence>MIRNVVKNIELCELTESDADFIFNLVTQPSFKENIGDKGVIDLDTALAHLKEKYIAPYKDVGYGLWGIKDLDLNCYVGVCGLVSRPDFEVPDLGYSLLDNYTKQGYVAAAAKMSINFARELGRFSYLNAITSPSNQASINVLEKLGFKFEKQFSMAGYEGASNLYRLAL</sequence>
<dbReference type="STRING" id="1348114.OM33_19245"/>
<keyword evidence="3" id="KW-1185">Reference proteome</keyword>
<feature type="domain" description="N-acetyltransferase" evidence="1">
    <location>
        <begin position="9"/>
        <end position="169"/>
    </location>
</feature>
<dbReference type="GO" id="GO:0016747">
    <property type="term" value="F:acyltransferase activity, transferring groups other than amino-acyl groups"/>
    <property type="evidence" value="ECO:0007669"/>
    <property type="project" value="InterPro"/>
</dbReference>
<accession>A0A0A7EKY9</accession>
<dbReference type="InterPro" id="IPR000182">
    <property type="entry name" value="GNAT_dom"/>
</dbReference>
<dbReference type="InterPro" id="IPR051531">
    <property type="entry name" value="N-acetyltransferase"/>
</dbReference>
<name>A0A0A7EKY9_9GAMM</name>
<dbReference type="InterPro" id="IPR016181">
    <property type="entry name" value="Acyl_CoA_acyltransferase"/>
</dbReference>
<dbReference type="Gene3D" id="3.40.630.30">
    <property type="match status" value="1"/>
</dbReference>
<dbReference type="SUPFAM" id="SSF55729">
    <property type="entry name" value="Acyl-CoA N-acyltransferases (Nat)"/>
    <property type="match status" value="1"/>
</dbReference>
<dbReference type="PANTHER" id="PTHR43792:SF1">
    <property type="entry name" value="N-ACETYLTRANSFERASE DOMAIN-CONTAINING PROTEIN"/>
    <property type="match status" value="1"/>
</dbReference>
<dbReference type="AlphaFoldDB" id="A0A0A7EKY9"/>
<dbReference type="EMBL" id="CP009889">
    <property type="protein sequence ID" value="AIY67198.1"/>
    <property type="molecule type" value="Genomic_DNA"/>
</dbReference>
<organism evidence="2 3">
    <name type="scientific">Pseudoalteromonas piratica</name>
    <dbReference type="NCBI Taxonomy" id="1348114"/>
    <lineage>
        <taxon>Bacteria</taxon>
        <taxon>Pseudomonadati</taxon>
        <taxon>Pseudomonadota</taxon>
        <taxon>Gammaproteobacteria</taxon>
        <taxon>Alteromonadales</taxon>
        <taxon>Pseudoalteromonadaceae</taxon>
        <taxon>Pseudoalteromonas</taxon>
    </lineage>
</organism>
<reference evidence="2 3" key="1">
    <citation type="submission" date="2014-11" db="EMBL/GenBank/DDBJ databases">
        <title>Complete Genome Sequence of Pseudoalteromonas sp. Strain OCN003 Isolated from Kaneohe Bay, Oahu, Hawaii.</title>
        <authorList>
            <person name="Beurmann S."/>
            <person name="Videau P."/>
            <person name="Ushijima B."/>
            <person name="Smith A.M."/>
            <person name="Aeby G.S."/>
            <person name="Callahan S.M."/>
            <person name="Belcaid M."/>
        </authorList>
    </citation>
    <scope>NUCLEOTIDE SEQUENCE [LARGE SCALE GENOMIC DNA]</scope>
    <source>
        <strain evidence="2 3">OCN003</strain>
    </source>
</reference>
<dbReference type="Proteomes" id="UP000030341">
    <property type="component" value="Chromosome 2"/>
</dbReference>
<dbReference type="PANTHER" id="PTHR43792">
    <property type="entry name" value="GNAT FAMILY, PUTATIVE (AFU_ORTHOLOGUE AFUA_3G00765)-RELATED-RELATED"/>
    <property type="match status" value="1"/>
</dbReference>
<protein>
    <recommendedName>
        <fullName evidence="1">N-acetyltransferase domain-containing protein</fullName>
    </recommendedName>
</protein>
<gene>
    <name evidence="2" type="ORF">OM33_19245</name>
</gene>